<dbReference type="InterPro" id="IPR017441">
    <property type="entry name" value="Protein_kinase_ATP_BS"/>
</dbReference>
<dbReference type="SMART" id="SM00100">
    <property type="entry name" value="cNMP"/>
    <property type="match status" value="1"/>
</dbReference>
<dbReference type="Pfam" id="PF00027">
    <property type="entry name" value="cNMP_binding"/>
    <property type="match status" value="1"/>
</dbReference>
<dbReference type="PANTHER" id="PTHR43289">
    <property type="entry name" value="MITOGEN-ACTIVATED PROTEIN KINASE KINASE KINASE 20-RELATED"/>
    <property type="match status" value="1"/>
</dbReference>
<evidence type="ECO:0000256" key="2">
    <source>
        <dbReference type="ARBA" id="ARBA00022741"/>
    </source>
</evidence>
<feature type="binding site" evidence="5">
    <location>
        <position position="38"/>
    </location>
    <ligand>
        <name>ATP</name>
        <dbReference type="ChEBI" id="CHEBI:30616"/>
    </ligand>
</feature>
<feature type="domain" description="Cyclic nucleotide-binding" evidence="7">
    <location>
        <begin position="298"/>
        <end position="396"/>
    </location>
</feature>
<evidence type="ECO:0000256" key="1">
    <source>
        <dbReference type="ARBA" id="ARBA00022679"/>
    </source>
</evidence>
<sequence length="433" mass="48248">MMPAKIGKYRVERELGRGATGVVYLGRDGFRGSPVAIKLAHQALLADPRRGPRYRHFLETEAALVGRLQHPHIVAVLDAELDDLGGDAYIVMEYVDGESLEAYTAPDSLLPVREVIEIAFKCCNALDHARQLGLIHRDIKPANLLRSRDGELKLTDFGAALALHSDQTQVLGLIGSPAYMSPEQVREAELTHQSDIFSLGVVLYELLAGRRPFQGDNDFATIYKITHEQAPPLKTMRPELPKALCAVVERALAKRPTERHADWQAFAAELAGVARHLPRNSESASQLEQFNLLRAMPFFAGFPDVMLWEALRLGSWHELPRGTELMREGCPGDSFYMLARGRVEVSRHGWEIAELEPGVSIGEMAYLNPEERVRTASVVADTDIAVLKIRGDSLRQASPELQTRFDKAFIRLLIERLQATNRQLSDPDLDPLA</sequence>
<dbReference type="RefSeq" id="WP_378168412.1">
    <property type="nucleotide sequence ID" value="NZ_JBHSBU010000002.1"/>
</dbReference>
<proteinExistence type="predicted"/>
<accession>A0ABV8MU56</accession>
<reference evidence="9" key="1">
    <citation type="journal article" date="2019" name="Int. J. Syst. Evol. Microbiol.">
        <title>The Global Catalogue of Microorganisms (GCM) 10K type strain sequencing project: providing services to taxonomists for standard genome sequencing and annotation.</title>
        <authorList>
            <consortium name="The Broad Institute Genomics Platform"/>
            <consortium name="The Broad Institute Genome Sequencing Center for Infectious Disease"/>
            <person name="Wu L."/>
            <person name="Ma J."/>
        </authorList>
    </citation>
    <scope>NUCLEOTIDE SEQUENCE [LARGE SCALE GENOMIC DNA]</scope>
    <source>
        <strain evidence="9">LMG 29894</strain>
    </source>
</reference>
<keyword evidence="9" id="KW-1185">Reference proteome</keyword>
<keyword evidence="1" id="KW-0808">Transferase</keyword>
<evidence type="ECO:0000256" key="5">
    <source>
        <dbReference type="PROSITE-ProRule" id="PRU10141"/>
    </source>
</evidence>
<dbReference type="SUPFAM" id="SSF56112">
    <property type="entry name" value="Protein kinase-like (PK-like)"/>
    <property type="match status" value="1"/>
</dbReference>
<evidence type="ECO:0000313" key="9">
    <source>
        <dbReference type="Proteomes" id="UP001595791"/>
    </source>
</evidence>
<keyword evidence="4 5" id="KW-0067">ATP-binding</keyword>
<evidence type="ECO:0000256" key="3">
    <source>
        <dbReference type="ARBA" id="ARBA00022777"/>
    </source>
</evidence>
<gene>
    <name evidence="8" type="ORF">ACFOW7_21090</name>
</gene>
<dbReference type="PROSITE" id="PS00107">
    <property type="entry name" value="PROTEIN_KINASE_ATP"/>
    <property type="match status" value="1"/>
</dbReference>
<dbReference type="PANTHER" id="PTHR43289:SF6">
    <property type="entry name" value="SERINE_THREONINE-PROTEIN KINASE NEKL-3"/>
    <property type="match status" value="1"/>
</dbReference>
<dbReference type="GO" id="GO:0016301">
    <property type="term" value="F:kinase activity"/>
    <property type="evidence" value="ECO:0007669"/>
    <property type="project" value="UniProtKB-KW"/>
</dbReference>
<protein>
    <submittedName>
        <fullName evidence="8">Protein kinase</fullName>
    </submittedName>
</protein>
<dbReference type="Gene3D" id="1.10.510.10">
    <property type="entry name" value="Transferase(Phosphotransferase) domain 1"/>
    <property type="match status" value="1"/>
</dbReference>
<dbReference type="Pfam" id="PF00069">
    <property type="entry name" value="Pkinase"/>
    <property type="match status" value="1"/>
</dbReference>
<dbReference type="InterPro" id="IPR000719">
    <property type="entry name" value="Prot_kinase_dom"/>
</dbReference>
<keyword evidence="2 5" id="KW-0547">Nucleotide-binding</keyword>
<feature type="domain" description="Protein kinase" evidence="6">
    <location>
        <begin position="9"/>
        <end position="271"/>
    </location>
</feature>
<dbReference type="SUPFAM" id="SSF51206">
    <property type="entry name" value="cAMP-binding domain-like"/>
    <property type="match status" value="1"/>
</dbReference>
<dbReference type="InterPro" id="IPR011009">
    <property type="entry name" value="Kinase-like_dom_sf"/>
</dbReference>
<dbReference type="SMART" id="SM00220">
    <property type="entry name" value="S_TKc"/>
    <property type="match status" value="1"/>
</dbReference>
<dbReference type="InterPro" id="IPR000595">
    <property type="entry name" value="cNMP-bd_dom"/>
</dbReference>
<dbReference type="EMBL" id="JBHSBU010000002">
    <property type="protein sequence ID" value="MFC4161838.1"/>
    <property type="molecule type" value="Genomic_DNA"/>
</dbReference>
<dbReference type="CDD" id="cd00038">
    <property type="entry name" value="CAP_ED"/>
    <property type="match status" value="1"/>
</dbReference>
<name>A0ABV8MU56_9NEIS</name>
<dbReference type="InterPro" id="IPR014710">
    <property type="entry name" value="RmlC-like_jellyroll"/>
</dbReference>
<evidence type="ECO:0000256" key="4">
    <source>
        <dbReference type="ARBA" id="ARBA00022840"/>
    </source>
</evidence>
<evidence type="ECO:0000313" key="8">
    <source>
        <dbReference type="EMBL" id="MFC4161838.1"/>
    </source>
</evidence>
<organism evidence="8 9">
    <name type="scientific">Chitinimonas lacunae</name>
    <dbReference type="NCBI Taxonomy" id="1963018"/>
    <lineage>
        <taxon>Bacteria</taxon>
        <taxon>Pseudomonadati</taxon>
        <taxon>Pseudomonadota</taxon>
        <taxon>Betaproteobacteria</taxon>
        <taxon>Neisseriales</taxon>
        <taxon>Chitinibacteraceae</taxon>
        <taxon>Chitinimonas</taxon>
    </lineage>
</organism>
<dbReference type="PROSITE" id="PS50011">
    <property type="entry name" value="PROTEIN_KINASE_DOM"/>
    <property type="match status" value="1"/>
</dbReference>
<dbReference type="Gene3D" id="2.60.120.10">
    <property type="entry name" value="Jelly Rolls"/>
    <property type="match status" value="1"/>
</dbReference>
<dbReference type="Proteomes" id="UP001595791">
    <property type="component" value="Unassembled WGS sequence"/>
</dbReference>
<comment type="caution">
    <text evidence="8">The sequence shown here is derived from an EMBL/GenBank/DDBJ whole genome shotgun (WGS) entry which is preliminary data.</text>
</comment>
<keyword evidence="3 8" id="KW-0418">Kinase</keyword>
<dbReference type="CDD" id="cd14014">
    <property type="entry name" value="STKc_PknB_like"/>
    <property type="match status" value="1"/>
</dbReference>
<evidence type="ECO:0000259" key="7">
    <source>
        <dbReference type="PROSITE" id="PS50042"/>
    </source>
</evidence>
<dbReference type="Gene3D" id="3.30.200.20">
    <property type="entry name" value="Phosphorylase Kinase, domain 1"/>
    <property type="match status" value="1"/>
</dbReference>
<evidence type="ECO:0000259" key="6">
    <source>
        <dbReference type="PROSITE" id="PS50011"/>
    </source>
</evidence>
<dbReference type="PROSITE" id="PS50042">
    <property type="entry name" value="CNMP_BINDING_3"/>
    <property type="match status" value="1"/>
</dbReference>
<dbReference type="InterPro" id="IPR018490">
    <property type="entry name" value="cNMP-bd_dom_sf"/>
</dbReference>